<accession>A0A4Y3WU04</accession>
<comment type="similarity">
    <text evidence="1">Belongs to the asp23 family.</text>
</comment>
<reference evidence="3 4" key="1">
    <citation type="submission" date="2019-06" db="EMBL/GenBank/DDBJ databases">
        <title>Whole genome shotgun sequence of Pseudonocardia hydrocarbonoxydans NBRC 14498.</title>
        <authorList>
            <person name="Hosoyama A."/>
            <person name="Uohara A."/>
            <person name="Ohji S."/>
            <person name="Ichikawa N."/>
        </authorList>
    </citation>
    <scope>NUCLEOTIDE SEQUENCE [LARGE SCALE GENOMIC DNA]</scope>
    <source>
        <strain evidence="3 4">NBRC 14498</strain>
    </source>
</reference>
<evidence type="ECO:0008006" key="5">
    <source>
        <dbReference type="Google" id="ProtNLM"/>
    </source>
</evidence>
<feature type="region of interest" description="Disordered" evidence="2">
    <location>
        <begin position="1"/>
        <end position="22"/>
    </location>
</feature>
<dbReference type="Pfam" id="PF03780">
    <property type="entry name" value="Asp23"/>
    <property type="match status" value="1"/>
</dbReference>
<name>A0A4Y3WU04_9PSEU</name>
<evidence type="ECO:0000313" key="4">
    <source>
        <dbReference type="Proteomes" id="UP000320338"/>
    </source>
</evidence>
<feature type="compositionally biased region" description="Pro residues" evidence="2">
    <location>
        <begin position="1"/>
        <end position="11"/>
    </location>
</feature>
<evidence type="ECO:0000256" key="2">
    <source>
        <dbReference type="SAM" id="MobiDB-lite"/>
    </source>
</evidence>
<dbReference type="AlphaFoldDB" id="A0A4Y3WU04"/>
<organism evidence="3 4">
    <name type="scientific">Pseudonocardia hydrocarbonoxydans</name>
    <dbReference type="NCBI Taxonomy" id="76726"/>
    <lineage>
        <taxon>Bacteria</taxon>
        <taxon>Bacillati</taxon>
        <taxon>Actinomycetota</taxon>
        <taxon>Actinomycetes</taxon>
        <taxon>Pseudonocardiales</taxon>
        <taxon>Pseudonocardiaceae</taxon>
        <taxon>Pseudonocardia</taxon>
    </lineage>
</organism>
<dbReference type="EMBL" id="BJNG01000043">
    <property type="protein sequence ID" value="GEC22377.1"/>
    <property type="molecule type" value="Genomic_DNA"/>
</dbReference>
<evidence type="ECO:0000256" key="1">
    <source>
        <dbReference type="ARBA" id="ARBA00005721"/>
    </source>
</evidence>
<protein>
    <recommendedName>
        <fullName evidence="5">Asp23/Gls24 family envelope stress response protein</fullName>
    </recommendedName>
</protein>
<evidence type="ECO:0000313" key="3">
    <source>
        <dbReference type="EMBL" id="GEC22377.1"/>
    </source>
</evidence>
<gene>
    <name evidence="3" type="ORF">PHY01_46600</name>
</gene>
<sequence>MTVRPAPPAAPYVPAGRHRLQREPELRGDLDIADGVVEKIATAALGEVPDLGGAARRVLGVALGSDEPDGRPDVTATVSGASVVLDVAASVAYPAPVAPTADRARAHVIDRVGELTGLRVERVDIKVTALTRPQTAPRRRELT</sequence>
<dbReference type="InterPro" id="IPR005531">
    <property type="entry name" value="Asp23"/>
</dbReference>
<dbReference type="OrthoDB" id="4569527at2"/>
<dbReference type="Proteomes" id="UP000320338">
    <property type="component" value="Unassembled WGS sequence"/>
</dbReference>
<comment type="caution">
    <text evidence="3">The sequence shown here is derived from an EMBL/GenBank/DDBJ whole genome shotgun (WGS) entry which is preliminary data.</text>
</comment>
<keyword evidence="4" id="KW-1185">Reference proteome</keyword>
<proteinExistence type="inferred from homology"/>
<dbReference type="RefSeq" id="WP_141281808.1">
    <property type="nucleotide sequence ID" value="NZ_BAAARZ010000028.1"/>
</dbReference>